<evidence type="ECO:0000256" key="1">
    <source>
        <dbReference type="ARBA" id="ARBA00004651"/>
    </source>
</evidence>
<dbReference type="GO" id="GO:0015031">
    <property type="term" value="P:protein transport"/>
    <property type="evidence" value="ECO:0007669"/>
    <property type="project" value="UniProtKB-KW"/>
</dbReference>
<feature type="transmembrane region" description="Helical" evidence="9">
    <location>
        <begin position="183"/>
        <end position="202"/>
    </location>
</feature>
<feature type="transmembrane region" description="Helical" evidence="9">
    <location>
        <begin position="155"/>
        <end position="177"/>
    </location>
</feature>
<dbReference type="Proteomes" id="UP000266622">
    <property type="component" value="Unassembled WGS sequence"/>
</dbReference>
<dbReference type="GO" id="GO:0005886">
    <property type="term" value="C:plasma membrane"/>
    <property type="evidence" value="ECO:0007669"/>
    <property type="project" value="UniProtKB-SubCell"/>
</dbReference>
<accession>A0A397WRT4</accession>
<evidence type="ECO:0000256" key="3">
    <source>
        <dbReference type="ARBA" id="ARBA00022475"/>
    </source>
</evidence>
<evidence type="ECO:0000256" key="6">
    <source>
        <dbReference type="ARBA" id="ARBA00022989"/>
    </source>
</evidence>
<reference evidence="11 12" key="1">
    <citation type="journal article" date="2018" name="Syst. Appl. Microbiol.">
        <title>A new symbiotic nanoarchaeote (Candidatus Nanoclepta minutus) and its host (Zestosphaera tikiterensis gen. nov., sp. nov.) from a New Zealand hot spring.</title>
        <authorList>
            <person name="St John E."/>
            <person name="Liu Y."/>
            <person name="Podar M."/>
            <person name="Stott M.B."/>
            <person name="Meneghin J."/>
            <person name="Chen Z."/>
            <person name="Lagutin K."/>
            <person name="Mitchell K."/>
            <person name="Reysenbach A.L."/>
        </authorList>
    </citation>
    <scope>NUCLEOTIDE SEQUENCE [LARGE SCALE GENOMIC DNA]</scope>
    <source>
        <strain evidence="11">NZ3</strain>
    </source>
</reference>
<keyword evidence="8 9" id="KW-0472">Membrane</keyword>
<dbReference type="PANTHER" id="PTHR30081:SF8">
    <property type="entry name" value="PROTEIN TRANSLOCASE SUBUNIT SECF"/>
    <property type="match status" value="1"/>
</dbReference>
<feature type="domain" description="Protein export membrane protein SecD/SecF C-terminal" evidence="10">
    <location>
        <begin position="107"/>
        <end position="279"/>
    </location>
</feature>
<keyword evidence="6 9" id="KW-1133">Transmembrane helix</keyword>
<evidence type="ECO:0000256" key="8">
    <source>
        <dbReference type="ARBA" id="ARBA00023136"/>
    </source>
</evidence>
<feature type="transmembrane region" description="Helical" evidence="9">
    <location>
        <begin position="18"/>
        <end position="38"/>
    </location>
</feature>
<name>A0A397WRT4_9ARCH</name>
<feature type="transmembrane region" description="Helical" evidence="9">
    <location>
        <begin position="254"/>
        <end position="275"/>
    </location>
</feature>
<proteinExistence type="predicted"/>
<dbReference type="SUPFAM" id="SSF82866">
    <property type="entry name" value="Multidrug efflux transporter AcrB transmembrane domain"/>
    <property type="match status" value="1"/>
</dbReference>
<evidence type="ECO:0000256" key="4">
    <source>
        <dbReference type="ARBA" id="ARBA00022692"/>
    </source>
</evidence>
<gene>
    <name evidence="11" type="ORF">BXU00_01205</name>
</gene>
<evidence type="ECO:0000313" key="12">
    <source>
        <dbReference type="Proteomes" id="UP000266622"/>
    </source>
</evidence>
<keyword evidence="7" id="KW-0811">Translocation</keyword>
<dbReference type="EMBL" id="MWMI01000002">
    <property type="protein sequence ID" value="RIB35366.1"/>
    <property type="molecule type" value="Genomic_DNA"/>
</dbReference>
<evidence type="ECO:0000256" key="9">
    <source>
        <dbReference type="SAM" id="Phobius"/>
    </source>
</evidence>
<evidence type="ECO:0000259" key="10">
    <source>
        <dbReference type="Pfam" id="PF02355"/>
    </source>
</evidence>
<dbReference type="InterPro" id="IPR022813">
    <property type="entry name" value="SecD/SecF_arch_bac"/>
</dbReference>
<keyword evidence="3" id="KW-1003">Cell membrane</keyword>
<comment type="subcellular location">
    <subcellularLocation>
        <location evidence="1">Cell membrane</location>
        <topology evidence="1">Multi-pass membrane protein</topology>
    </subcellularLocation>
</comment>
<dbReference type="Gene3D" id="1.20.1640.10">
    <property type="entry name" value="Multidrug efflux transporter AcrB transmembrane domain"/>
    <property type="match status" value="1"/>
</dbReference>
<evidence type="ECO:0000256" key="5">
    <source>
        <dbReference type="ARBA" id="ARBA00022927"/>
    </source>
</evidence>
<dbReference type="InterPro" id="IPR048634">
    <property type="entry name" value="SecD_SecF_C"/>
</dbReference>
<protein>
    <recommendedName>
        <fullName evidence="10">Protein export membrane protein SecD/SecF C-terminal domain-containing protein</fullName>
    </recommendedName>
</protein>
<keyword evidence="5" id="KW-0653">Protein transport</keyword>
<feature type="transmembrane region" description="Helical" evidence="9">
    <location>
        <begin position="127"/>
        <end position="148"/>
    </location>
</feature>
<dbReference type="AlphaFoldDB" id="A0A397WRT4"/>
<dbReference type="PANTHER" id="PTHR30081">
    <property type="entry name" value="PROTEIN-EXPORT MEMBRANE PROTEIN SEC"/>
    <property type="match status" value="1"/>
</dbReference>
<sequence>MSLQDWYLRLINSRYKELIIVSLVIFLIAFGSVMYNYIVNGKFFELSTEITGGYLIILPSKASLQDLNALLSKINVSDYSIYEVGGNFYIEARDINSDLLIQELNAIGISEREISIQRFSSYVGGIIFNQLSLLLIISTLIISFLIWVRFRERRSVIGIISVILWDMFITLALINLVKLRVGPVGLVTLIGILGFAIDNNIVLSTNVYQEKDLSFDDRIKMSLKVGLLMELFVVLVVIPLYLLIDLPIIKEFSLIWLFIVLADSYAYLFFNVPLYRYFEEISKHQ</sequence>
<evidence type="ECO:0000256" key="7">
    <source>
        <dbReference type="ARBA" id="ARBA00023010"/>
    </source>
</evidence>
<evidence type="ECO:0000313" key="11">
    <source>
        <dbReference type="EMBL" id="RIB35366.1"/>
    </source>
</evidence>
<keyword evidence="2" id="KW-0813">Transport</keyword>
<evidence type="ECO:0000256" key="2">
    <source>
        <dbReference type="ARBA" id="ARBA00022448"/>
    </source>
</evidence>
<feature type="transmembrane region" description="Helical" evidence="9">
    <location>
        <begin position="223"/>
        <end position="242"/>
    </location>
</feature>
<keyword evidence="4 9" id="KW-0812">Transmembrane</keyword>
<comment type="caution">
    <text evidence="11">The sequence shown here is derived from an EMBL/GenBank/DDBJ whole genome shotgun (WGS) entry which is preliminary data.</text>
</comment>
<dbReference type="Pfam" id="PF02355">
    <property type="entry name" value="SecD_SecF_C"/>
    <property type="match status" value="1"/>
</dbReference>
<organism evidence="11 12">
    <name type="scientific">Candidatus Nanoclepta minutus</name>
    <dbReference type="NCBI Taxonomy" id="1940235"/>
    <lineage>
        <taxon>Archaea</taxon>
        <taxon>Nanobdellota</taxon>
        <taxon>Candidatus Nanoclepta</taxon>
    </lineage>
</organism>